<reference evidence="7" key="2">
    <citation type="submission" date="2015-01" db="EMBL/GenBank/DDBJ databases">
        <title>Evolutionary Origins and Diversification of the Mycorrhizal Mutualists.</title>
        <authorList>
            <consortium name="DOE Joint Genome Institute"/>
            <consortium name="Mycorrhizal Genomics Consortium"/>
            <person name="Kohler A."/>
            <person name="Kuo A."/>
            <person name="Nagy L.G."/>
            <person name="Floudas D."/>
            <person name="Copeland A."/>
            <person name="Barry K.W."/>
            <person name="Cichocki N."/>
            <person name="Veneault-Fourrey C."/>
            <person name="LaButti K."/>
            <person name="Lindquist E.A."/>
            <person name="Lipzen A."/>
            <person name="Lundell T."/>
            <person name="Morin E."/>
            <person name="Murat C."/>
            <person name="Riley R."/>
            <person name="Ohm R."/>
            <person name="Sun H."/>
            <person name="Tunlid A."/>
            <person name="Henrissat B."/>
            <person name="Grigoriev I.V."/>
            <person name="Hibbett D.S."/>
            <person name="Martin F."/>
        </authorList>
    </citation>
    <scope>NUCLEOTIDE SEQUENCE [LARGE SCALE GENOMIC DNA]</scope>
    <source>
        <strain evidence="7">MUT 4182</strain>
    </source>
</reference>
<dbReference type="Pfam" id="PF00072">
    <property type="entry name" value="Response_reg"/>
    <property type="match status" value="1"/>
</dbReference>
<feature type="modified residue" description="4-aspartylphosphate" evidence="3">
    <location>
        <position position="146"/>
    </location>
</feature>
<dbReference type="EMBL" id="KN822942">
    <property type="protein sequence ID" value="KIO34594.1"/>
    <property type="molecule type" value="Genomic_DNA"/>
</dbReference>
<reference evidence="6 7" key="1">
    <citation type="submission" date="2014-04" db="EMBL/GenBank/DDBJ databases">
        <authorList>
            <consortium name="DOE Joint Genome Institute"/>
            <person name="Kuo A."/>
            <person name="Girlanda M."/>
            <person name="Perotto S."/>
            <person name="Kohler A."/>
            <person name="Nagy L.G."/>
            <person name="Floudas D."/>
            <person name="Copeland A."/>
            <person name="Barry K.W."/>
            <person name="Cichocki N."/>
            <person name="Veneault-Fourrey C."/>
            <person name="LaButti K."/>
            <person name="Lindquist E.A."/>
            <person name="Lipzen A."/>
            <person name="Lundell T."/>
            <person name="Morin E."/>
            <person name="Murat C."/>
            <person name="Sun H."/>
            <person name="Tunlid A."/>
            <person name="Henrissat B."/>
            <person name="Grigoriev I.V."/>
            <person name="Hibbett D.S."/>
            <person name="Martin F."/>
            <person name="Nordberg H.P."/>
            <person name="Cantor M.N."/>
            <person name="Hua S.X."/>
        </authorList>
    </citation>
    <scope>NUCLEOTIDE SEQUENCE [LARGE SCALE GENOMIC DNA]</scope>
    <source>
        <strain evidence="6 7">MUT 4182</strain>
    </source>
</reference>
<proteinExistence type="predicted"/>
<gene>
    <name evidence="6" type="ORF">M407DRAFT_3279</name>
</gene>
<dbReference type="FunFam" id="3.40.50.2300:FF:000212">
    <property type="entry name" value="Stress response regulator/HFS transcription factor"/>
    <property type="match status" value="1"/>
</dbReference>
<dbReference type="GO" id="GO:0000160">
    <property type="term" value="P:phosphorelay signal transduction system"/>
    <property type="evidence" value="ECO:0007669"/>
    <property type="project" value="UniProtKB-KW"/>
</dbReference>
<dbReference type="PANTHER" id="PTHR45339">
    <property type="entry name" value="HYBRID SIGNAL TRANSDUCTION HISTIDINE KINASE J"/>
    <property type="match status" value="1"/>
</dbReference>
<dbReference type="Gene3D" id="1.10.510.10">
    <property type="entry name" value="Transferase(Phosphotransferase) domain 1"/>
    <property type="match status" value="1"/>
</dbReference>
<dbReference type="PROSITE" id="PS50110">
    <property type="entry name" value="RESPONSE_REGULATORY"/>
    <property type="match status" value="1"/>
</dbReference>
<keyword evidence="2" id="KW-0902">Two-component regulatory system</keyword>
<dbReference type="AlphaFoldDB" id="A0A0C3QZ00"/>
<evidence type="ECO:0000256" key="3">
    <source>
        <dbReference type="PROSITE-ProRule" id="PRU00169"/>
    </source>
</evidence>
<protein>
    <recommendedName>
        <fullName evidence="5">Response regulatory domain-containing protein</fullName>
    </recommendedName>
</protein>
<evidence type="ECO:0000256" key="4">
    <source>
        <dbReference type="SAM" id="MobiDB-lite"/>
    </source>
</evidence>
<dbReference type="Gene3D" id="3.40.50.2300">
    <property type="match status" value="1"/>
</dbReference>
<evidence type="ECO:0000313" key="7">
    <source>
        <dbReference type="Proteomes" id="UP000054248"/>
    </source>
</evidence>
<dbReference type="CDD" id="cd17546">
    <property type="entry name" value="REC_hyHK_CKI1_RcsC-like"/>
    <property type="match status" value="1"/>
</dbReference>
<evidence type="ECO:0000256" key="2">
    <source>
        <dbReference type="ARBA" id="ARBA00023012"/>
    </source>
</evidence>
<dbReference type="Proteomes" id="UP000054248">
    <property type="component" value="Unassembled WGS sequence"/>
</dbReference>
<feature type="compositionally biased region" description="Basic and acidic residues" evidence="4">
    <location>
        <begin position="325"/>
        <end position="368"/>
    </location>
</feature>
<evidence type="ECO:0000313" key="6">
    <source>
        <dbReference type="EMBL" id="KIO34594.1"/>
    </source>
</evidence>
<name>A0A0C3QZ00_9AGAM</name>
<organism evidence="6 7">
    <name type="scientific">Tulasnella calospora MUT 4182</name>
    <dbReference type="NCBI Taxonomy" id="1051891"/>
    <lineage>
        <taxon>Eukaryota</taxon>
        <taxon>Fungi</taxon>
        <taxon>Dikarya</taxon>
        <taxon>Basidiomycota</taxon>
        <taxon>Agaricomycotina</taxon>
        <taxon>Agaricomycetes</taxon>
        <taxon>Cantharellales</taxon>
        <taxon>Tulasnellaceae</taxon>
        <taxon>Tulasnella</taxon>
    </lineage>
</organism>
<dbReference type="STRING" id="1051891.A0A0C3QZ00"/>
<feature type="region of interest" description="Disordered" evidence="4">
    <location>
        <begin position="322"/>
        <end position="368"/>
    </location>
</feature>
<keyword evidence="7" id="KW-1185">Reference proteome</keyword>
<sequence length="405" mass="44766">MALGLSCAGENLSVCPEQLGDLLAKCWSREPNKRPTAVDCLRIIESTSFSLNQEVSSEAGPSLAANPMDGIELLESPGGSRLRIRKAFTPAWAVPPRVLLVDDDQVSRKLFSKFLQVSGCTVDVAVDGLGAVNKMNLEKYDLVLMDIVMPRLDGVSATSLIRQFDHMTPIIAITSNFKPNDVVTYYSSGMNDILPKPFTRESLFTMLEKHLMHLKAITMARPVAEKPSKGLSEDQYSSMLNFLGMTGFPPLDPTAGLVMSDRAASGKRAFEAVDDDRESKRPRFESIIDLYISASNQGAGKIERLAGEVWVIIAGGATPRPFRRMGREKGPRVPRDRDERDGVTHSFDMKAGREEEKRRYKKDMRLAKRASSRPDKLVALKTYLLDVVGDGNTGNGNAERKRDWG</sequence>
<dbReference type="InterPro" id="IPR011006">
    <property type="entry name" value="CheY-like_superfamily"/>
</dbReference>
<dbReference type="InterPro" id="IPR001789">
    <property type="entry name" value="Sig_transdc_resp-reg_receiver"/>
</dbReference>
<evidence type="ECO:0000256" key="1">
    <source>
        <dbReference type="ARBA" id="ARBA00022553"/>
    </source>
</evidence>
<evidence type="ECO:0000259" key="5">
    <source>
        <dbReference type="PROSITE" id="PS50110"/>
    </source>
</evidence>
<accession>A0A0C3QZ00</accession>
<dbReference type="SUPFAM" id="SSF56112">
    <property type="entry name" value="Protein kinase-like (PK-like)"/>
    <property type="match status" value="1"/>
</dbReference>
<dbReference type="InterPro" id="IPR011009">
    <property type="entry name" value="Kinase-like_dom_sf"/>
</dbReference>
<keyword evidence="1 3" id="KW-0597">Phosphoprotein</keyword>
<dbReference type="PANTHER" id="PTHR45339:SF1">
    <property type="entry name" value="HYBRID SIGNAL TRANSDUCTION HISTIDINE KINASE J"/>
    <property type="match status" value="1"/>
</dbReference>
<dbReference type="OrthoDB" id="60033at2759"/>
<feature type="domain" description="Response regulatory" evidence="5">
    <location>
        <begin position="97"/>
        <end position="211"/>
    </location>
</feature>
<dbReference type="SMART" id="SM00448">
    <property type="entry name" value="REC"/>
    <property type="match status" value="1"/>
</dbReference>
<dbReference type="HOGENOM" id="CLU_680061_0_0_1"/>
<dbReference type="SUPFAM" id="SSF52172">
    <property type="entry name" value="CheY-like"/>
    <property type="match status" value="1"/>
</dbReference>